<sequence>MTDPKMLAEIDLAALTLRLIDAEYDESTFHRIADQVNAAFQQQGFLVLRNHGIPLDLIHRLRASAEGFFLRTGSDEKGKCAYRAPVPRGYSGNRKENFAILAGNKLPNDLVEKYRMGPWRVDSSDPYFSANKDAQMMFYPNKWPENDVYGLQRAMETYYEAMESLATLLLKIFERCLSLPEGFFHDKLDRHTSILSVNHYPPVDKQVQKGQLRLAEHTDVDLFTILCPDWADEVGCLQVKDAASDVWSSVTLVPETLIVNIGDGFNYWTAGQWLSTCHRVIVPQGREGRSKSRFAIAYFVGANYDAPLSRLPVCDPDASYEEKTYVEWRKLRVQEALEKLPRK</sequence>
<keyword evidence="1" id="KW-0560">Oxidoreductase</keyword>
<dbReference type="GO" id="GO:0046872">
    <property type="term" value="F:metal ion binding"/>
    <property type="evidence" value="ECO:0007669"/>
    <property type="project" value="UniProtKB-KW"/>
</dbReference>
<comment type="caution">
    <text evidence="3">The sequence shown here is derived from an EMBL/GenBank/DDBJ whole genome shotgun (WGS) entry which is preliminary data.</text>
</comment>
<dbReference type="InterPro" id="IPR026992">
    <property type="entry name" value="DIOX_N"/>
</dbReference>
<evidence type="ECO:0000259" key="2">
    <source>
        <dbReference type="PROSITE" id="PS51471"/>
    </source>
</evidence>
<protein>
    <recommendedName>
        <fullName evidence="2">Fe2OG dioxygenase domain-containing protein</fullName>
    </recommendedName>
</protein>
<dbReference type="PANTHER" id="PTHR47990">
    <property type="entry name" value="2-OXOGLUTARATE (2OG) AND FE(II)-DEPENDENT OXYGENASE SUPERFAMILY PROTEIN-RELATED"/>
    <property type="match status" value="1"/>
</dbReference>
<organism evidence="3 4">
    <name type="scientific">Pythium oligandrum</name>
    <name type="common">Mycoparasitic fungus</name>
    <dbReference type="NCBI Taxonomy" id="41045"/>
    <lineage>
        <taxon>Eukaryota</taxon>
        <taxon>Sar</taxon>
        <taxon>Stramenopiles</taxon>
        <taxon>Oomycota</taxon>
        <taxon>Peronosporomycetes</taxon>
        <taxon>Pythiales</taxon>
        <taxon>Pythiaceae</taxon>
        <taxon>Pythium</taxon>
    </lineage>
</organism>
<dbReference type="OrthoDB" id="288590at2759"/>
<dbReference type="AlphaFoldDB" id="A0A8K1FNN2"/>
<feature type="domain" description="Fe2OG dioxygenase" evidence="2">
    <location>
        <begin position="190"/>
        <end position="302"/>
    </location>
</feature>
<dbReference type="EMBL" id="SPLM01000038">
    <property type="protein sequence ID" value="TMW64798.1"/>
    <property type="molecule type" value="Genomic_DNA"/>
</dbReference>
<keyword evidence="1" id="KW-0408">Iron</keyword>
<evidence type="ECO:0000313" key="3">
    <source>
        <dbReference type="EMBL" id="TMW64798.1"/>
    </source>
</evidence>
<accession>A0A8K1FNN2</accession>
<dbReference type="PROSITE" id="PS51471">
    <property type="entry name" value="FE2OG_OXY"/>
    <property type="match status" value="1"/>
</dbReference>
<gene>
    <name evidence="3" type="ORF">Poli38472_008965</name>
</gene>
<dbReference type="InterPro" id="IPR050231">
    <property type="entry name" value="Iron_ascorbate_oxido_reductase"/>
</dbReference>
<evidence type="ECO:0000313" key="4">
    <source>
        <dbReference type="Proteomes" id="UP000794436"/>
    </source>
</evidence>
<comment type="similarity">
    <text evidence="1">Belongs to the iron/ascorbate-dependent oxidoreductase family.</text>
</comment>
<proteinExistence type="inferred from homology"/>
<reference evidence="3" key="1">
    <citation type="submission" date="2019-03" db="EMBL/GenBank/DDBJ databases">
        <title>Long read genome sequence of the mycoparasitic Pythium oligandrum ATCC 38472 isolated from sugarbeet rhizosphere.</title>
        <authorList>
            <person name="Gaulin E."/>
        </authorList>
    </citation>
    <scope>NUCLEOTIDE SEQUENCE</scope>
    <source>
        <strain evidence="3">ATCC 38472_TT</strain>
    </source>
</reference>
<name>A0A8K1FNN2_PYTOL</name>
<dbReference type="InterPro" id="IPR005123">
    <property type="entry name" value="Oxoglu/Fe-dep_dioxygenase_dom"/>
</dbReference>
<dbReference type="Gene3D" id="2.60.120.330">
    <property type="entry name" value="B-lactam Antibiotic, Isopenicillin N Synthase, Chain"/>
    <property type="match status" value="1"/>
</dbReference>
<keyword evidence="1" id="KW-0479">Metal-binding</keyword>
<dbReference type="Proteomes" id="UP000794436">
    <property type="component" value="Unassembled WGS sequence"/>
</dbReference>
<dbReference type="Pfam" id="PF03171">
    <property type="entry name" value="2OG-FeII_Oxy"/>
    <property type="match status" value="1"/>
</dbReference>
<evidence type="ECO:0000256" key="1">
    <source>
        <dbReference type="RuleBase" id="RU003682"/>
    </source>
</evidence>
<dbReference type="SUPFAM" id="SSF51197">
    <property type="entry name" value="Clavaminate synthase-like"/>
    <property type="match status" value="1"/>
</dbReference>
<dbReference type="InterPro" id="IPR044861">
    <property type="entry name" value="IPNS-like_FE2OG_OXY"/>
</dbReference>
<keyword evidence="4" id="KW-1185">Reference proteome</keyword>
<dbReference type="InterPro" id="IPR027443">
    <property type="entry name" value="IPNS-like_sf"/>
</dbReference>
<dbReference type="GO" id="GO:0016491">
    <property type="term" value="F:oxidoreductase activity"/>
    <property type="evidence" value="ECO:0007669"/>
    <property type="project" value="UniProtKB-KW"/>
</dbReference>
<dbReference type="Pfam" id="PF14226">
    <property type="entry name" value="DIOX_N"/>
    <property type="match status" value="1"/>
</dbReference>